<comment type="similarity">
    <text evidence="2">Belongs to the TMEM170 family.</text>
</comment>
<keyword evidence="5 6" id="KW-0472">Membrane</keyword>
<reference evidence="7 8" key="1">
    <citation type="submission" date="2014-12" db="EMBL/GenBank/DDBJ databases">
        <authorList>
            <person name="Neuveglise Cecile"/>
        </authorList>
    </citation>
    <scope>NUCLEOTIDE SEQUENCE [LARGE SCALE GENOMIC DNA]</scope>
    <source>
        <strain evidence="7 8">CBS 12615</strain>
    </source>
</reference>
<accession>A0A0C7MSH0</accession>
<dbReference type="Pfam" id="PF10190">
    <property type="entry name" value="Tmemb_170"/>
    <property type="match status" value="1"/>
</dbReference>
<feature type="transmembrane region" description="Helical" evidence="6">
    <location>
        <begin position="47"/>
        <end position="67"/>
    </location>
</feature>
<dbReference type="STRING" id="1245769.A0A0C7MSH0"/>
<dbReference type="PANTHER" id="PTHR22779:SF6">
    <property type="entry name" value="SD17342P"/>
    <property type="match status" value="1"/>
</dbReference>
<dbReference type="Proteomes" id="UP000054304">
    <property type="component" value="Unassembled WGS sequence"/>
</dbReference>
<dbReference type="GeneID" id="34686394"/>
<evidence type="ECO:0000256" key="6">
    <source>
        <dbReference type="SAM" id="Phobius"/>
    </source>
</evidence>
<keyword evidence="8" id="KW-1185">Reference proteome</keyword>
<comment type="subcellular location">
    <subcellularLocation>
        <location evidence="1">Membrane</location>
        <topology evidence="1">Multi-pass membrane protein</topology>
    </subcellularLocation>
</comment>
<keyword evidence="4 6" id="KW-1133">Transmembrane helix</keyword>
<sequence length="140" mass="15628">MRSFVTSGDIPIGYVTPKFPSLFWPINNKKYTLSYLYYVTDIWKYTVYWTLILFLTFYVAAGLWASFSHRKTAGGVWIMVVYFVAGGFQAIAAGTVAGLLLAVTYKAGLFAMSTWIPLCISVVLILFHVSTTYSMAGCII</sequence>
<dbReference type="RefSeq" id="XP_022629132.1">
    <property type="nucleotide sequence ID" value="XM_022771983.1"/>
</dbReference>
<evidence type="ECO:0000256" key="4">
    <source>
        <dbReference type="ARBA" id="ARBA00022989"/>
    </source>
</evidence>
<dbReference type="OrthoDB" id="2131401at2759"/>
<evidence type="ECO:0000256" key="5">
    <source>
        <dbReference type="ARBA" id="ARBA00023136"/>
    </source>
</evidence>
<feature type="transmembrane region" description="Helical" evidence="6">
    <location>
        <begin position="109"/>
        <end position="127"/>
    </location>
</feature>
<evidence type="ECO:0000256" key="2">
    <source>
        <dbReference type="ARBA" id="ARBA00006325"/>
    </source>
</evidence>
<dbReference type="PANTHER" id="PTHR22779">
    <property type="entry name" value="SD17342P"/>
    <property type="match status" value="1"/>
</dbReference>
<dbReference type="EMBL" id="LN736365">
    <property type="protein sequence ID" value="CEP62910.1"/>
    <property type="molecule type" value="Genomic_DNA"/>
</dbReference>
<feature type="transmembrane region" description="Helical" evidence="6">
    <location>
        <begin position="79"/>
        <end position="103"/>
    </location>
</feature>
<dbReference type="GO" id="GO:0005789">
    <property type="term" value="C:endoplasmic reticulum membrane"/>
    <property type="evidence" value="ECO:0007669"/>
    <property type="project" value="EnsemblFungi"/>
</dbReference>
<keyword evidence="3 6" id="KW-0812">Transmembrane</keyword>
<protein>
    <submittedName>
        <fullName evidence="7">LALA0S06e06656g1_1</fullName>
    </submittedName>
</protein>
<name>A0A0C7MSH0_9SACH</name>
<dbReference type="InterPro" id="IPR019334">
    <property type="entry name" value="TMEM170A/B/YPR153W-like"/>
</dbReference>
<dbReference type="AlphaFoldDB" id="A0A0C7MSH0"/>
<dbReference type="HOGENOM" id="CLU_071343_1_0_1"/>
<gene>
    <name evidence="7" type="ORF">LALA0_S06e06656g</name>
</gene>
<organism evidence="7 8">
    <name type="scientific">Lachancea lanzarotensis</name>
    <dbReference type="NCBI Taxonomy" id="1245769"/>
    <lineage>
        <taxon>Eukaryota</taxon>
        <taxon>Fungi</taxon>
        <taxon>Dikarya</taxon>
        <taxon>Ascomycota</taxon>
        <taxon>Saccharomycotina</taxon>
        <taxon>Saccharomycetes</taxon>
        <taxon>Saccharomycetales</taxon>
        <taxon>Saccharomycetaceae</taxon>
        <taxon>Lachancea</taxon>
    </lineage>
</organism>
<evidence type="ECO:0000256" key="3">
    <source>
        <dbReference type="ARBA" id="ARBA00022692"/>
    </source>
</evidence>
<dbReference type="GO" id="GO:0071464">
    <property type="term" value="P:cellular response to hydrostatic pressure"/>
    <property type="evidence" value="ECO:0007669"/>
    <property type="project" value="EnsemblFungi"/>
</dbReference>
<proteinExistence type="inferred from homology"/>
<evidence type="ECO:0000313" key="7">
    <source>
        <dbReference type="EMBL" id="CEP62910.1"/>
    </source>
</evidence>
<evidence type="ECO:0000313" key="8">
    <source>
        <dbReference type="Proteomes" id="UP000054304"/>
    </source>
</evidence>
<evidence type="ECO:0000256" key="1">
    <source>
        <dbReference type="ARBA" id="ARBA00004141"/>
    </source>
</evidence>